<evidence type="ECO:0000313" key="2">
    <source>
        <dbReference type="Proteomes" id="UP000008063"/>
    </source>
</evidence>
<dbReference type="EMBL" id="GL945478">
    <property type="protein sequence ID" value="EGO00909.1"/>
    <property type="molecule type" value="Genomic_DNA"/>
</dbReference>
<dbReference type="InParanoid" id="F8PT79"/>
<accession>F8PT79</accession>
<evidence type="ECO:0000313" key="1">
    <source>
        <dbReference type="EMBL" id="EGO00909.1"/>
    </source>
</evidence>
<name>F8PT79_SERL3</name>
<dbReference type="Proteomes" id="UP000008063">
    <property type="component" value="Unassembled WGS sequence"/>
</dbReference>
<gene>
    <name evidence="1" type="ORF">SERLA73DRAFT_178907</name>
</gene>
<proteinExistence type="predicted"/>
<protein>
    <submittedName>
        <fullName evidence="1">Uncharacterized protein</fullName>
    </submittedName>
</protein>
<reference evidence="2" key="1">
    <citation type="journal article" date="2011" name="Science">
        <title>The plant cell wall-decomposing machinery underlies the functional diversity of forest fungi.</title>
        <authorList>
            <person name="Eastwood D.C."/>
            <person name="Floudas D."/>
            <person name="Binder M."/>
            <person name="Majcherczyk A."/>
            <person name="Schneider P."/>
            <person name="Aerts A."/>
            <person name="Asiegbu F.O."/>
            <person name="Baker S.E."/>
            <person name="Barry K."/>
            <person name="Bendiksby M."/>
            <person name="Blumentritt M."/>
            <person name="Coutinho P.M."/>
            <person name="Cullen D."/>
            <person name="de Vries R.P."/>
            <person name="Gathman A."/>
            <person name="Goodell B."/>
            <person name="Henrissat B."/>
            <person name="Ihrmark K."/>
            <person name="Kauserud H."/>
            <person name="Kohler A."/>
            <person name="LaButti K."/>
            <person name="Lapidus A."/>
            <person name="Lavin J.L."/>
            <person name="Lee Y.-H."/>
            <person name="Lindquist E."/>
            <person name="Lilly W."/>
            <person name="Lucas S."/>
            <person name="Morin E."/>
            <person name="Murat C."/>
            <person name="Oguiza J.A."/>
            <person name="Park J."/>
            <person name="Pisabarro A.G."/>
            <person name="Riley R."/>
            <person name="Rosling A."/>
            <person name="Salamov A."/>
            <person name="Schmidt O."/>
            <person name="Schmutz J."/>
            <person name="Skrede I."/>
            <person name="Stenlid J."/>
            <person name="Wiebenga A."/>
            <person name="Xie X."/>
            <person name="Kuees U."/>
            <person name="Hibbett D.S."/>
            <person name="Hoffmeister D."/>
            <person name="Hoegberg N."/>
            <person name="Martin F."/>
            <person name="Grigoriev I.V."/>
            <person name="Watkinson S.C."/>
        </authorList>
    </citation>
    <scope>NUCLEOTIDE SEQUENCE [LARGE SCALE GENOMIC DNA]</scope>
    <source>
        <strain evidence="2">strain S7.3</strain>
    </source>
</reference>
<sequence length="70" mass="8008">MPYANVKQLKIAMRSSQASRNFPSPFFQRNAAQSSHCILTSLSYQMLCAVHGKDSYSVDRRGYIETLFCR</sequence>
<keyword evidence="2" id="KW-1185">Reference proteome</keyword>
<organism evidence="2">
    <name type="scientific">Serpula lacrymans var. lacrymans (strain S7.3)</name>
    <name type="common">Dry rot fungus</name>
    <dbReference type="NCBI Taxonomy" id="936435"/>
    <lineage>
        <taxon>Eukaryota</taxon>
        <taxon>Fungi</taxon>
        <taxon>Dikarya</taxon>
        <taxon>Basidiomycota</taxon>
        <taxon>Agaricomycotina</taxon>
        <taxon>Agaricomycetes</taxon>
        <taxon>Agaricomycetidae</taxon>
        <taxon>Boletales</taxon>
        <taxon>Coniophorineae</taxon>
        <taxon>Serpulaceae</taxon>
        <taxon>Serpula</taxon>
    </lineage>
</organism>
<dbReference type="AlphaFoldDB" id="F8PT79"/>
<dbReference type="HOGENOM" id="CLU_2874067_0_0_1"/>